<dbReference type="STRING" id="3708.A0A078GVG7"/>
<dbReference type="AlphaFoldDB" id="A0A078GVG7"/>
<dbReference type="OrthoDB" id="10299678at2759"/>
<reference evidence="3" key="3">
    <citation type="submission" date="2021-01" db="EMBL/GenBank/DDBJ databases">
        <authorList>
            <consortium name="Genoscope - CEA"/>
            <person name="William W."/>
        </authorList>
    </citation>
    <scope>NUCLEOTIDE SEQUENCE</scope>
</reference>
<name>A0A078GVG7_BRANA</name>
<reference evidence="4 5" key="1">
    <citation type="journal article" date="2014" name="Science">
        <title>Plant genetics. Early allopolyploid evolution in the post-Neolithic Brassica napus oilseed genome.</title>
        <authorList>
            <person name="Chalhoub B."/>
            <person name="Denoeud F."/>
            <person name="Liu S."/>
            <person name="Parkin I.A."/>
            <person name="Tang H."/>
            <person name="Wang X."/>
            <person name="Chiquet J."/>
            <person name="Belcram H."/>
            <person name="Tong C."/>
            <person name="Samans B."/>
            <person name="Correa M."/>
            <person name="Da Silva C."/>
            <person name="Just J."/>
            <person name="Falentin C."/>
            <person name="Koh C.S."/>
            <person name="Le Clainche I."/>
            <person name="Bernard M."/>
            <person name="Bento P."/>
            <person name="Noel B."/>
            <person name="Labadie K."/>
            <person name="Alberti A."/>
            <person name="Charles M."/>
            <person name="Arnaud D."/>
            <person name="Guo H."/>
            <person name="Daviaud C."/>
            <person name="Alamery S."/>
            <person name="Jabbari K."/>
            <person name="Zhao M."/>
            <person name="Edger P.P."/>
            <person name="Chelaifa H."/>
            <person name="Tack D."/>
            <person name="Lassalle G."/>
            <person name="Mestiri I."/>
            <person name="Schnel N."/>
            <person name="Le Paslier M.C."/>
            <person name="Fan G."/>
            <person name="Renault V."/>
            <person name="Bayer P.E."/>
            <person name="Golicz A.A."/>
            <person name="Manoli S."/>
            <person name="Lee T.H."/>
            <person name="Thi V.H."/>
            <person name="Chalabi S."/>
            <person name="Hu Q."/>
            <person name="Fan C."/>
            <person name="Tollenaere R."/>
            <person name="Lu Y."/>
            <person name="Battail C."/>
            <person name="Shen J."/>
            <person name="Sidebottom C.H."/>
            <person name="Wang X."/>
            <person name="Canaguier A."/>
            <person name="Chauveau A."/>
            <person name="Berard A."/>
            <person name="Deniot G."/>
            <person name="Guan M."/>
            <person name="Liu Z."/>
            <person name="Sun F."/>
            <person name="Lim Y.P."/>
            <person name="Lyons E."/>
            <person name="Town C.D."/>
            <person name="Bancroft I."/>
            <person name="Wang X."/>
            <person name="Meng J."/>
            <person name="Ma J."/>
            <person name="Pires J.C."/>
            <person name="King G.J."/>
            <person name="Brunel D."/>
            <person name="Delourme R."/>
            <person name="Renard M."/>
            <person name="Aury J.M."/>
            <person name="Adams K.L."/>
            <person name="Batley J."/>
            <person name="Snowdon R.J."/>
            <person name="Tost J."/>
            <person name="Edwards D."/>
            <person name="Zhou Y."/>
            <person name="Hua W."/>
            <person name="Sharpe A.G."/>
            <person name="Paterson A.H."/>
            <person name="Guan C."/>
            <person name="Wincker P."/>
        </authorList>
    </citation>
    <scope>NUCLEOTIDE SEQUENCE [LARGE SCALE GENOMIC DNA]</scope>
    <source>
        <strain evidence="5">cv. Darmor-bzh</strain>
    </source>
</reference>
<accession>A0A078GVG7</accession>
<gene>
    <name evidence="4" type="primary">BnaC09g18380D</name>
    <name evidence="3" type="ORF">DARMORV10_C09P26990.1</name>
    <name evidence="4" type="ORF">GSBRNA2T00041890001</name>
</gene>
<feature type="region of interest" description="Disordered" evidence="1">
    <location>
        <begin position="29"/>
        <end position="52"/>
    </location>
</feature>
<evidence type="ECO:0000313" key="5">
    <source>
        <dbReference type="Proteomes" id="UP000028999"/>
    </source>
</evidence>
<dbReference type="RefSeq" id="XP_013714251.1">
    <property type="nucleotide sequence ID" value="XM_013858797.3"/>
</dbReference>
<dbReference type="Pfam" id="PF07265">
    <property type="entry name" value="TAP35_44"/>
    <property type="match status" value="1"/>
</dbReference>
<sequence>MSKNSKASSQCLLLLLLLVFSVSSQPALSFRAPKPQSQPTSPQTIIDDSSSMGKIDHTKSMIADFFSHKFPLKSWPIPNPKYPPFIMVNTNIPTNPSGAQEESEKLPSSPIKANKDGGNA</sequence>
<keyword evidence="5" id="KW-1185">Reference proteome</keyword>
<keyword evidence="2" id="KW-0732">Signal</keyword>
<evidence type="ECO:0000313" key="4">
    <source>
        <dbReference type="EMBL" id="CDY29112.1"/>
    </source>
</evidence>
<protein>
    <submittedName>
        <fullName evidence="3">(rape) hypothetical protein</fullName>
    </submittedName>
    <submittedName>
        <fullName evidence="4">BnaC09g18380D protein</fullName>
    </submittedName>
</protein>
<dbReference type="KEGG" id="bna:106418141"/>
<dbReference type="Proteomes" id="UP000028999">
    <property type="component" value="Unassembled WGS sequence"/>
</dbReference>
<feature type="region of interest" description="Disordered" evidence="1">
    <location>
        <begin position="92"/>
        <end position="120"/>
    </location>
</feature>
<dbReference type="Proteomes" id="UP001295469">
    <property type="component" value="Chromosome C09"/>
</dbReference>
<dbReference type="InterPro" id="IPR009891">
    <property type="entry name" value="TAP35_44"/>
</dbReference>
<dbReference type="GeneID" id="106418141"/>
<organism evidence="4 5">
    <name type="scientific">Brassica napus</name>
    <name type="common">Rape</name>
    <dbReference type="NCBI Taxonomy" id="3708"/>
    <lineage>
        <taxon>Eukaryota</taxon>
        <taxon>Viridiplantae</taxon>
        <taxon>Streptophyta</taxon>
        <taxon>Embryophyta</taxon>
        <taxon>Tracheophyta</taxon>
        <taxon>Spermatophyta</taxon>
        <taxon>Magnoliopsida</taxon>
        <taxon>eudicotyledons</taxon>
        <taxon>Gunneridae</taxon>
        <taxon>Pentapetalae</taxon>
        <taxon>rosids</taxon>
        <taxon>malvids</taxon>
        <taxon>Brassicales</taxon>
        <taxon>Brassicaceae</taxon>
        <taxon>Brassiceae</taxon>
        <taxon>Brassica</taxon>
    </lineage>
</organism>
<feature type="signal peptide" evidence="2">
    <location>
        <begin position="1"/>
        <end position="24"/>
    </location>
</feature>
<dbReference type="EMBL" id="HG994373">
    <property type="protein sequence ID" value="CAF1732174.1"/>
    <property type="molecule type" value="Genomic_DNA"/>
</dbReference>
<feature type="compositionally biased region" description="Low complexity" evidence="1">
    <location>
        <begin position="35"/>
        <end position="46"/>
    </location>
</feature>
<feature type="chain" id="PRO_5040561756" evidence="2">
    <location>
        <begin position="25"/>
        <end position="120"/>
    </location>
</feature>
<dbReference type="OMA" id="SIRGPTM"/>
<dbReference type="EMBL" id="LK032230">
    <property type="protein sequence ID" value="CDY29112.1"/>
    <property type="molecule type" value="Genomic_DNA"/>
</dbReference>
<proteinExistence type="predicted"/>
<evidence type="ECO:0000256" key="1">
    <source>
        <dbReference type="SAM" id="MobiDB-lite"/>
    </source>
</evidence>
<evidence type="ECO:0000256" key="2">
    <source>
        <dbReference type="SAM" id="SignalP"/>
    </source>
</evidence>
<dbReference type="Gramene" id="CDY29112">
    <property type="protein sequence ID" value="CDY29112"/>
    <property type="gene ID" value="GSBRNA2T00041890001"/>
</dbReference>
<evidence type="ECO:0000313" key="3">
    <source>
        <dbReference type="EMBL" id="CAF1732174.1"/>
    </source>
</evidence>
<dbReference type="PaxDb" id="3708-A0A078GVG7"/>
<reference evidence="4" key="2">
    <citation type="submission" date="2014-06" db="EMBL/GenBank/DDBJ databases">
        <authorList>
            <person name="Genoscope - CEA"/>
        </authorList>
    </citation>
    <scope>NUCLEOTIDE SEQUENCE</scope>
</reference>